<evidence type="ECO:0000313" key="2">
    <source>
        <dbReference type="Proteomes" id="UP001454036"/>
    </source>
</evidence>
<name>A0AAV3NR38_LITER</name>
<proteinExistence type="predicted"/>
<dbReference type="EMBL" id="BAABME010000189">
    <property type="protein sequence ID" value="GAA0140510.1"/>
    <property type="molecule type" value="Genomic_DNA"/>
</dbReference>
<reference evidence="1 2" key="1">
    <citation type="submission" date="2024-01" db="EMBL/GenBank/DDBJ databases">
        <title>The complete chloroplast genome sequence of Lithospermum erythrorhizon: insights into the phylogenetic relationship among Boraginaceae species and the maternal lineages of purple gromwells.</title>
        <authorList>
            <person name="Okada T."/>
            <person name="Watanabe K."/>
        </authorList>
    </citation>
    <scope>NUCLEOTIDE SEQUENCE [LARGE SCALE GENOMIC DNA]</scope>
</reference>
<organism evidence="1 2">
    <name type="scientific">Lithospermum erythrorhizon</name>
    <name type="common">Purple gromwell</name>
    <name type="synonym">Lithospermum officinale var. erythrorhizon</name>
    <dbReference type="NCBI Taxonomy" id="34254"/>
    <lineage>
        <taxon>Eukaryota</taxon>
        <taxon>Viridiplantae</taxon>
        <taxon>Streptophyta</taxon>
        <taxon>Embryophyta</taxon>
        <taxon>Tracheophyta</taxon>
        <taxon>Spermatophyta</taxon>
        <taxon>Magnoliopsida</taxon>
        <taxon>eudicotyledons</taxon>
        <taxon>Gunneridae</taxon>
        <taxon>Pentapetalae</taxon>
        <taxon>asterids</taxon>
        <taxon>lamiids</taxon>
        <taxon>Boraginales</taxon>
        <taxon>Boraginaceae</taxon>
        <taxon>Boraginoideae</taxon>
        <taxon>Lithospermeae</taxon>
        <taxon>Lithospermum</taxon>
    </lineage>
</organism>
<protein>
    <submittedName>
        <fullName evidence="1">Uncharacterized protein</fullName>
    </submittedName>
</protein>
<accession>A0AAV3NR38</accession>
<sequence length="73" mass="8158">MEVDATSQAVIIIHPEEKIGCQNSELNRKLHVCNIVSPGTHDSARLQQTRLKFLASLHHSLSVDLSQYMISFA</sequence>
<evidence type="ECO:0000313" key="1">
    <source>
        <dbReference type="EMBL" id="GAA0140510.1"/>
    </source>
</evidence>
<keyword evidence="2" id="KW-1185">Reference proteome</keyword>
<gene>
    <name evidence="1" type="ORF">LIER_01841</name>
</gene>
<dbReference type="AlphaFoldDB" id="A0AAV3NR38"/>
<comment type="caution">
    <text evidence="1">The sequence shown here is derived from an EMBL/GenBank/DDBJ whole genome shotgun (WGS) entry which is preliminary data.</text>
</comment>
<dbReference type="Proteomes" id="UP001454036">
    <property type="component" value="Unassembled WGS sequence"/>
</dbReference>